<keyword evidence="4" id="KW-1185">Reference proteome</keyword>
<evidence type="ECO:0000256" key="1">
    <source>
        <dbReference type="ARBA" id="ARBA00022737"/>
    </source>
</evidence>
<organism evidence="3 4">
    <name type="scientific">Lithospermum erythrorhizon</name>
    <name type="common">Purple gromwell</name>
    <name type="synonym">Lithospermum officinale var. erythrorhizon</name>
    <dbReference type="NCBI Taxonomy" id="34254"/>
    <lineage>
        <taxon>Eukaryota</taxon>
        <taxon>Viridiplantae</taxon>
        <taxon>Streptophyta</taxon>
        <taxon>Embryophyta</taxon>
        <taxon>Tracheophyta</taxon>
        <taxon>Spermatophyta</taxon>
        <taxon>Magnoliopsida</taxon>
        <taxon>eudicotyledons</taxon>
        <taxon>Gunneridae</taxon>
        <taxon>Pentapetalae</taxon>
        <taxon>asterids</taxon>
        <taxon>lamiids</taxon>
        <taxon>Boraginales</taxon>
        <taxon>Boraginaceae</taxon>
        <taxon>Boraginoideae</taxon>
        <taxon>Lithospermeae</taxon>
        <taxon>Lithospermum</taxon>
    </lineage>
</organism>
<dbReference type="InterPro" id="IPR002885">
    <property type="entry name" value="PPR_rpt"/>
</dbReference>
<evidence type="ECO:0008006" key="5">
    <source>
        <dbReference type="Google" id="ProtNLM"/>
    </source>
</evidence>
<dbReference type="FunFam" id="1.25.40.10:FF:000090">
    <property type="entry name" value="Pentatricopeptide repeat-containing protein, chloroplastic"/>
    <property type="match status" value="1"/>
</dbReference>
<dbReference type="Proteomes" id="UP001454036">
    <property type="component" value="Unassembled WGS sequence"/>
</dbReference>
<gene>
    <name evidence="3" type="ORF">LIER_12015</name>
</gene>
<dbReference type="Pfam" id="PF20431">
    <property type="entry name" value="E_motif"/>
    <property type="match status" value="1"/>
</dbReference>
<dbReference type="AlphaFoldDB" id="A0AAV3PQ78"/>
<dbReference type="Pfam" id="PF01535">
    <property type="entry name" value="PPR"/>
    <property type="match status" value="2"/>
</dbReference>
<comment type="caution">
    <text evidence="3">The sequence shown here is derived from an EMBL/GenBank/DDBJ whole genome shotgun (WGS) entry which is preliminary data.</text>
</comment>
<feature type="repeat" description="PPR" evidence="2">
    <location>
        <begin position="76"/>
        <end position="110"/>
    </location>
</feature>
<feature type="repeat" description="PPR" evidence="2">
    <location>
        <begin position="212"/>
        <end position="246"/>
    </location>
</feature>
<feature type="repeat" description="PPR" evidence="2">
    <location>
        <begin position="177"/>
        <end position="211"/>
    </location>
</feature>
<sequence>MDSQLLCHPFSDLYTKLIETYTNNRALWQGRLLHAHLIINGLSRKSHFACKLILFYFNCKEFHIARKVFDEMPSSNARRWIVLAGAYARVGHHQEVMNIVSEMQKEGVKMDKYVVPSVLKACGHMGDIRTGEMLHGVGLKYEFSGDAFVTSALIDMYSRCGELRKAKRVFGGMVVKDVVALNALVAGCVQEGGVDEAMNLVEEMKVKGVQPNLTTWNTLIAGFSQAENESAVDGILSTMHDNGDQPDVVSWTSVISGHVQNFRNKEAFKVFKKMLDLRLCPSTFTISCLLPACANVGDLSRGKEIHGYAVVKGIDSEVFVRSALIDMYAKCGLICQAEALFSQMSDRNTPTWNSMIFGYANHGYGKEAIELFHQMLKEAEGNLDHLTFTAALTACSHGGMVQLGHDIFNMMPRYRIQLRQEHYACMVDLLGRAGKLAEAYDMIQTMQIKPDQFVWGALIGACKQHGNVDLAEIAAKELAKLEPVSAGSSLLMSNLYADCSRWGNVAKVRKLMKKKKLKKLPGSSWIEVP</sequence>
<evidence type="ECO:0000313" key="3">
    <source>
        <dbReference type="EMBL" id="GAA0153884.1"/>
    </source>
</evidence>
<evidence type="ECO:0000313" key="4">
    <source>
        <dbReference type="Proteomes" id="UP001454036"/>
    </source>
</evidence>
<protein>
    <recommendedName>
        <fullName evidence="5">Pentatricopeptide repeat-containing protein</fullName>
    </recommendedName>
</protein>
<keyword evidence="1" id="KW-0677">Repeat</keyword>
<dbReference type="PANTHER" id="PTHR47926">
    <property type="entry name" value="PENTATRICOPEPTIDE REPEAT-CONTAINING PROTEIN"/>
    <property type="match status" value="1"/>
</dbReference>
<dbReference type="EMBL" id="BAABME010002275">
    <property type="protein sequence ID" value="GAA0153884.1"/>
    <property type="molecule type" value="Genomic_DNA"/>
</dbReference>
<feature type="repeat" description="PPR" evidence="2">
    <location>
        <begin position="247"/>
        <end position="281"/>
    </location>
</feature>
<dbReference type="GO" id="GO:0009451">
    <property type="term" value="P:RNA modification"/>
    <property type="evidence" value="ECO:0007669"/>
    <property type="project" value="InterPro"/>
</dbReference>
<dbReference type="Gene3D" id="1.25.40.10">
    <property type="entry name" value="Tetratricopeptide repeat domain"/>
    <property type="match status" value="4"/>
</dbReference>
<dbReference type="Pfam" id="PF13041">
    <property type="entry name" value="PPR_2"/>
    <property type="match status" value="3"/>
</dbReference>
<dbReference type="InterPro" id="IPR011990">
    <property type="entry name" value="TPR-like_helical_dom_sf"/>
</dbReference>
<dbReference type="InterPro" id="IPR046848">
    <property type="entry name" value="E_motif"/>
</dbReference>
<dbReference type="PROSITE" id="PS51375">
    <property type="entry name" value="PPR"/>
    <property type="match status" value="5"/>
</dbReference>
<dbReference type="InterPro" id="IPR046960">
    <property type="entry name" value="PPR_At4g14850-like_plant"/>
</dbReference>
<accession>A0AAV3PQ78</accession>
<reference evidence="3 4" key="1">
    <citation type="submission" date="2024-01" db="EMBL/GenBank/DDBJ databases">
        <title>The complete chloroplast genome sequence of Lithospermum erythrorhizon: insights into the phylogenetic relationship among Boraginaceae species and the maternal lineages of purple gromwells.</title>
        <authorList>
            <person name="Okada T."/>
            <person name="Watanabe K."/>
        </authorList>
    </citation>
    <scope>NUCLEOTIDE SEQUENCE [LARGE SCALE GENOMIC DNA]</scope>
</reference>
<feature type="repeat" description="PPR" evidence="2">
    <location>
        <begin position="348"/>
        <end position="378"/>
    </location>
</feature>
<proteinExistence type="predicted"/>
<dbReference type="PANTHER" id="PTHR47926:SF487">
    <property type="entry name" value="REPEAT (TPR)-LIKE SUPERFAMILY PROTEIN, PUTATIVE-RELATED"/>
    <property type="match status" value="1"/>
</dbReference>
<dbReference type="FunFam" id="1.25.40.10:FF:001383">
    <property type="entry name" value="Pentatricopeptide repeat-containing protein mitochondrial"/>
    <property type="match status" value="1"/>
</dbReference>
<dbReference type="NCBIfam" id="TIGR00756">
    <property type="entry name" value="PPR"/>
    <property type="match status" value="4"/>
</dbReference>
<evidence type="ECO:0000256" key="2">
    <source>
        <dbReference type="PROSITE-ProRule" id="PRU00708"/>
    </source>
</evidence>
<dbReference type="GO" id="GO:0003723">
    <property type="term" value="F:RNA binding"/>
    <property type="evidence" value="ECO:0007669"/>
    <property type="project" value="InterPro"/>
</dbReference>
<name>A0AAV3PQ78_LITER</name>